<evidence type="ECO:0000313" key="3">
    <source>
        <dbReference type="Proteomes" id="UP000501509"/>
    </source>
</evidence>
<gene>
    <name evidence="2" type="primary">30</name>
    <name evidence="2" type="ORF">SEA_ASHTON_30</name>
</gene>
<protein>
    <submittedName>
        <fullName evidence="2">Uncharacterized protein</fullName>
    </submittedName>
</protein>
<feature type="transmembrane region" description="Helical" evidence="1">
    <location>
        <begin position="6"/>
        <end position="31"/>
    </location>
</feature>
<evidence type="ECO:0000256" key="1">
    <source>
        <dbReference type="SAM" id="Phobius"/>
    </source>
</evidence>
<reference evidence="2 3" key="1">
    <citation type="submission" date="2020-04" db="EMBL/GenBank/DDBJ databases">
        <authorList>
            <person name="Gonzalez R.M."/>
            <person name="Howells E.K."/>
            <person name="Otero L.A."/>
            <person name="Pollenz R.S."/>
            <person name="Robichaux K.C."/>
            <person name="Kistler A.L."/>
            <person name="Garlena R.A."/>
            <person name="Russell D.A."/>
            <person name="Pope W.H."/>
            <person name="Jacobs-Sera D."/>
            <person name="Hatfull G.F."/>
        </authorList>
    </citation>
    <scope>NUCLEOTIDE SEQUENCE [LARGE SCALE GENOMIC DNA]</scope>
</reference>
<sequence length="83" mass="9639">MDIVLIVVIVAACISIPACTLTWIFTAWYYIKVTELAISDADRETEQYYEEELDRTREFYEGLLQDLEQRSGLKARDDTGRDV</sequence>
<evidence type="ECO:0000313" key="2">
    <source>
        <dbReference type="EMBL" id="QJD51769.1"/>
    </source>
</evidence>
<keyword evidence="1" id="KW-0812">Transmembrane</keyword>
<dbReference type="Proteomes" id="UP000501509">
    <property type="component" value="Segment"/>
</dbReference>
<organism evidence="2 3">
    <name type="scientific">Microbacterium phage Ashton</name>
    <dbReference type="NCBI Taxonomy" id="2562366"/>
    <lineage>
        <taxon>Viruses</taxon>
        <taxon>Duplodnaviria</taxon>
        <taxon>Heunggongvirae</taxon>
        <taxon>Uroviricota</taxon>
        <taxon>Caudoviricetes</taxon>
        <taxon>Eekayvirinae</taxon>
        <taxon>Akonivirus</taxon>
        <taxon>Akonivirus akoni</taxon>
    </lineage>
</organism>
<name>A0A6M3T198_9CAUD</name>
<proteinExistence type="predicted"/>
<dbReference type="EMBL" id="MT310875">
    <property type="protein sequence ID" value="QJD51769.1"/>
    <property type="molecule type" value="Genomic_DNA"/>
</dbReference>
<keyword evidence="1" id="KW-0472">Membrane</keyword>
<accession>A0A6M3T198</accession>
<keyword evidence="1" id="KW-1133">Transmembrane helix</keyword>